<gene>
    <name evidence="2" type="ORF">E5S67_03383</name>
</gene>
<dbReference type="EMBL" id="SRRZ01000060">
    <property type="protein sequence ID" value="NQE35648.1"/>
    <property type="molecule type" value="Genomic_DNA"/>
</dbReference>
<reference evidence="2 3" key="1">
    <citation type="journal article" date="2020" name="Sci. Rep.">
        <title>A novel cyanobacterial geosmin producer, revising GeoA distribution and dispersion patterns in Bacteria.</title>
        <authorList>
            <person name="Churro C."/>
            <person name="Semedo-Aguiar A.P."/>
            <person name="Silva A.D."/>
            <person name="Pereira-Leal J.B."/>
            <person name="Leite R.B."/>
        </authorList>
    </citation>
    <scope>NUCLEOTIDE SEQUENCE [LARGE SCALE GENOMIC DNA]</scope>
    <source>
        <strain evidence="2 3">IPMA8</strain>
    </source>
</reference>
<feature type="region of interest" description="Disordered" evidence="1">
    <location>
        <begin position="27"/>
        <end position="50"/>
    </location>
</feature>
<evidence type="ECO:0000313" key="2">
    <source>
        <dbReference type="EMBL" id="NQE35648.1"/>
    </source>
</evidence>
<feature type="compositionally biased region" description="Basic and acidic residues" evidence="1">
    <location>
        <begin position="27"/>
        <end position="40"/>
    </location>
</feature>
<comment type="caution">
    <text evidence="2">The sequence shown here is derived from an EMBL/GenBank/DDBJ whole genome shotgun (WGS) entry which is preliminary data.</text>
</comment>
<keyword evidence="3" id="KW-1185">Reference proteome</keyword>
<accession>A0ABX2CZM0</accession>
<dbReference type="Proteomes" id="UP000702425">
    <property type="component" value="Unassembled WGS sequence"/>
</dbReference>
<name>A0ABX2CZM0_9CYAN</name>
<evidence type="ECO:0000313" key="3">
    <source>
        <dbReference type="Proteomes" id="UP000702425"/>
    </source>
</evidence>
<sequence>MSDRQLCYAYNKFSLMAEGKWEKWASGRGRESGGVRDKENMALLNGAMNH</sequence>
<organism evidence="2 3">
    <name type="scientific">Microcoleus asticus IPMA8</name>
    <dbReference type="NCBI Taxonomy" id="2563858"/>
    <lineage>
        <taxon>Bacteria</taxon>
        <taxon>Bacillati</taxon>
        <taxon>Cyanobacteriota</taxon>
        <taxon>Cyanophyceae</taxon>
        <taxon>Oscillatoriophycideae</taxon>
        <taxon>Oscillatoriales</taxon>
        <taxon>Microcoleaceae</taxon>
        <taxon>Microcoleus</taxon>
        <taxon>Microcoleus asticus</taxon>
    </lineage>
</organism>
<evidence type="ECO:0000256" key="1">
    <source>
        <dbReference type="SAM" id="MobiDB-lite"/>
    </source>
</evidence>
<proteinExistence type="predicted"/>
<protein>
    <submittedName>
        <fullName evidence="2">Uncharacterized protein</fullName>
    </submittedName>
</protein>